<feature type="transmembrane region" description="Helical" evidence="7">
    <location>
        <begin position="42"/>
        <end position="65"/>
    </location>
</feature>
<evidence type="ECO:0000256" key="4">
    <source>
        <dbReference type="ARBA" id="ARBA00022692"/>
    </source>
</evidence>
<evidence type="ECO:0000313" key="9">
    <source>
        <dbReference type="Proteomes" id="UP001183420"/>
    </source>
</evidence>
<feature type="transmembrane region" description="Helical" evidence="7">
    <location>
        <begin position="106"/>
        <end position="128"/>
    </location>
</feature>
<gene>
    <name evidence="8" type="ORF">RNC47_27770</name>
</gene>
<dbReference type="RefSeq" id="WP_311602593.1">
    <property type="nucleotide sequence ID" value="NZ_JAVREM010000055.1"/>
</dbReference>
<feature type="transmembrane region" description="Helical" evidence="7">
    <location>
        <begin position="221"/>
        <end position="242"/>
    </location>
</feature>
<dbReference type="PANTHER" id="PTHR43141">
    <property type="entry name" value="CYTOCHROME BD2 SUBUNIT II"/>
    <property type="match status" value="1"/>
</dbReference>
<feature type="transmembrane region" description="Helical" evidence="7">
    <location>
        <begin position="188"/>
        <end position="209"/>
    </location>
</feature>
<name>A0ABU2LX07_9ACTN</name>
<dbReference type="InterPro" id="IPR003317">
    <property type="entry name" value="Cyt-d_oxidase_su2"/>
</dbReference>
<organism evidence="8 9">
    <name type="scientific">Streptomyces millisiae</name>
    <dbReference type="NCBI Taxonomy" id="3075542"/>
    <lineage>
        <taxon>Bacteria</taxon>
        <taxon>Bacillati</taxon>
        <taxon>Actinomycetota</taxon>
        <taxon>Actinomycetes</taxon>
        <taxon>Kitasatosporales</taxon>
        <taxon>Streptomycetaceae</taxon>
        <taxon>Streptomyces</taxon>
    </lineage>
</organism>
<dbReference type="EC" id="1.10.3.-" evidence="8"/>
<comment type="subcellular location">
    <subcellularLocation>
        <location evidence="1">Cell membrane</location>
        <topology evidence="1">Multi-pass membrane protein</topology>
    </subcellularLocation>
</comment>
<evidence type="ECO:0000256" key="2">
    <source>
        <dbReference type="ARBA" id="ARBA00007543"/>
    </source>
</evidence>
<protein>
    <submittedName>
        <fullName evidence="8">Cytochrome d ubiquinol oxidase subunit II</fullName>
        <ecNumber evidence="8">1.10.3.-</ecNumber>
    </submittedName>
</protein>
<evidence type="ECO:0000256" key="6">
    <source>
        <dbReference type="ARBA" id="ARBA00023136"/>
    </source>
</evidence>
<evidence type="ECO:0000256" key="1">
    <source>
        <dbReference type="ARBA" id="ARBA00004651"/>
    </source>
</evidence>
<dbReference type="GO" id="GO:0016491">
    <property type="term" value="F:oxidoreductase activity"/>
    <property type="evidence" value="ECO:0007669"/>
    <property type="project" value="UniProtKB-KW"/>
</dbReference>
<reference evidence="9" key="1">
    <citation type="submission" date="2023-07" db="EMBL/GenBank/DDBJ databases">
        <title>30 novel species of actinomycetes from the DSMZ collection.</title>
        <authorList>
            <person name="Nouioui I."/>
        </authorList>
    </citation>
    <scope>NUCLEOTIDE SEQUENCE [LARGE SCALE GENOMIC DNA]</scope>
    <source>
        <strain evidence="9">DSM 44918</strain>
    </source>
</reference>
<dbReference type="EMBL" id="JAVREM010000055">
    <property type="protein sequence ID" value="MDT0322134.1"/>
    <property type="molecule type" value="Genomic_DNA"/>
</dbReference>
<accession>A0ABU2LX07</accession>
<keyword evidence="3" id="KW-1003">Cell membrane</keyword>
<dbReference type="Pfam" id="PF02322">
    <property type="entry name" value="Cyt_bd_oxida_II"/>
    <property type="match status" value="1"/>
</dbReference>
<evidence type="ECO:0000256" key="5">
    <source>
        <dbReference type="ARBA" id="ARBA00022989"/>
    </source>
</evidence>
<keyword evidence="8" id="KW-0560">Oxidoreductase</keyword>
<dbReference type="Proteomes" id="UP001183420">
    <property type="component" value="Unassembled WGS sequence"/>
</dbReference>
<keyword evidence="6 7" id="KW-0472">Membrane</keyword>
<comment type="similarity">
    <text evidence="2">Belongs to the cytochrome ubiquinol oxidase subunit 2 family.</text>
</comment>
<evidence type="ECO:0000256" key="3">
    <source>
        <dbReference type="ARBA" id="ARBA00022475"/>
    </source>
</evidence>
<keyword evidence="5 7" id="KW-1133">Transmembrane helix</keyword>
<dbReference type="PANTHER" id="PTHR43141:SF4">
    <property type="entry name" value="CYTOCHROME BD2 SUBUNIT II"/>
    <property type="match status" value="1"/>
</dbReference>
<comment type="caution">
    <text evidence="8">The sequence shown here is derived from an EMBL/GenBank/DDBJ whole genome shotgun (WGS) entry which is preliminary data.</text>
</comment>
<feature type="transmembrane region" description="Helical" evidence="7">
    <location>
        <begin position="148"/>
        <end position="167"/>
    </location>
</feature>
<sequence>METLAALLLAAFVAGYFVLAGADVGLGMLLPLLGRGRAERGSVLAAGIGPLFFANEVWLVAAAGVFAGCFPALEGELFGRLLPVLVPLLAGWLLRDAGLWWRRVSAAPVLDGLVVAGSWLLAGSWGWLLASLLVGGERPGPAPVVTGALTAAVVALLFLAHGLSLSTRRLVGEPLRRARQLTGGRTDGATRLLTSVVMAALPVLAGARLPLTEHAAGDTTLLFQLPLLCAALPLLLAAQWWLRRTASTTPHHNHPRGT</sequence>
<keyword evidence="9" id="KW-1185">Reference proteome</keyword>
<keyword evidence="4 7" id="KW-0812">Transmembrane</keyword>
<feature type="transmembrane region" description="Helical" evidence="7">
    <location>
        <begin position="6"/>
        <end position="30"/>
    </location>
</feature>
<feature type="transmembrane region" description="Helical" evidence="7">
    <location>
        <begin position="77"/>
        <end position="94"/>
    </location>
</feature>
<evidence type="ECO:0000256" key="7">
    <source>
        <dbReference type="SAM" id="Phobius"/>
    </source>
</evidence>
<proteinExistence type="inferred from homology"/>
<evidence type="ECO:0000313" key="8">
    <source>
        <dbReference type="EMBL" id="MDT0322134.1"/>
    </source>
</evidence>